<proteinExistence type="predicted"/>
<feature type="transmembrane region" description="Helical" evidence="7">
    <location>
        <begin position="179"/>
        <end position="201"/>
    </location>
</feature>
<dbReference type="Pfam" id="PF01554">
    <property type="entry name" value="MatE"/>
    <property type="match status" value="2"/>
</dbReference>
<dbReference type="GO" id="GO:0005886">
    <property type="term" value="C:plasma membrane"/>
    <property type="evidence" value="ECO:0007669"/>
    <property type="project" value="UniProtKB-SubCell"/>
</dbReference>
<evidence type="ECO:0000256" key="3">
    <source>
        <dbReference type="ARBA" id="ARBA00022475"/>
    </source>
</evidence>
<sequence length="457" mass="50139">MNQTNDKNPKSEANQITEGVIWKQLMLFFFPIVVGTFFQQLYNTVDAIVVGQVAGTNALASVGGSAGQIINLVVGFFTGLTAGATVMISQFFGAKKEDMVNRSLHCAYAFAIFGGAVISVIGIILTPSFLGWMKTSPDVIADSTVYLRIYFSGIIFVFIYNMGSSILRSTGDSKRPLYYLIICCFINIFLDILLVVVFRLAVAGVAIATWISQAVSAILVTRCLMRSENGLKLTLSKIRIAPDILKGQLKIGLPGGFQSCMYNISNVLIQACINSFGTATVAAATAYTKMDSIYWMISGAFGISITTFVGQNYGAKKQDRVRKSVQICFAINCLTALLISALMLAFCVPLLRIFTSDAEVIDIGQRMVHVVSPFYITFVTIEILSGALRGMGNVVIPTILTMSGVCIFRIIWIIVAVPHYTDFSGVYISYPISWILTSILFLFYYTYSIHHMKKRGH</sequence>
<dbReference type="InterPro" id="IPR052031">
    <property type="entry name" value="Membrane_Transporter-Flippase"/>
</dbReference>
<dbReference type="CDD" id="cd13138">
    <property type="entry name" value="MATE_yoeA_like"/>
    <property type="match status" value="1"/>
</dbReference>
<feature type="transmembrane region" description="Helical" evidence="7">
    <location>
        <begin position="207"/>
        <end position="225"/>
    </location>
</feature>
<dbReference type="GO" id="GO:0015297">
    <property type="term" value="F:antiporter activity"/>
    <property type="evidence" value="ECO:0007669"/>
    <property type="project" value="InterPro"/>
</dbReference>
<keyword evidence="6 7" id="KW-0472">Membrane</keyword>
<gene>
    <name evidence="8" type="ORF">LKD81_04545</name>
</gene>
<keyword evidence="9" id="KW-1185">Reference proteome</keyword>
<feature type="transmembrane region" description="Helical" evidence="7">
    <location>
        <begin position="106"/>
        <end position="125"/>
    </location>
</feature>
<feature type="transmembrane region" description="Helical" evidence="7">
    <location>
        <begin position="367"/>
        <end position="387"/>
    </location>
</feature>
<evidence type="ECO:0000256" key="7">
    <source>
        <dbReference type="SAM" id="Phobius"/>
    </source>
</evidence>
<evidence type="ECO:0000256" key="4">
    <source>
        <dbReference type="ARBA" id="ARBA00022692"/>
    </source>
</evidence>
<feature type="transmembrane region" description="Helical" evidence="7">
    <location>
        <begin position="69"/>
        <end position="94"/>
    </location>
</feature>
<keyword evidence="5 7" id="KW-1133">Transmembrane helix</keyword>
<feature type="transmembrane region" description="Helical" evidence="7">
    <location>
        <begin position="145"/>
        <end position="167"/>
    </location>
</feature>
<dbReference type="PIRSF" id="PIRSF006603">
    <property type="entry name" value="DinF"/>
    <property type="match status" value="1"/>
</dbReference>
<evidence type="ECO:0000313" key="8">
    <source>
        <dbReference type="EMBL" id="MCC2230269.1"/>
    </source>
</evidence>
<keyword evidence="3" id="KW-1003">Cell membrane</keyword>
<accession>A0AAE3E913</accession>
<evidence type="ECO:0000256" key="2">
    <source>
        <dbReference type="ARBA" id="ARBA00022448"/>
    </source>
</evidence>
<evidence type="ECO:0000313" key="9">
    <source>
        <dbReference type="Proteomes" id="UP001198182"/>
    </source>
</evidence>
<dbReference type="PANTHER" id="PTHR43549:SF3">
    <property type="entry name" value="MULTIDRUG RESISTANCE PROTEIN YPNP-RELATED"/>
    <property type="match status" value="1"/>
</dbReference>
<evidence type="ECO:0000256" key="1">
    <source>
        <dbReference type="ARBA" id="ARBA00004651"/>
    </source>
</evidence>
<dbReference type="PANTHER" id="PTHR43549">
    <property type="entry name" value="MULTIDRUG RESISTANCE PROTEIN YPNP-RELATED"/>
    <property type="match status" value="1"/>
</dbReference>
<dbReference type="EMBL" id="JAJEQR010000009">
    <property type="protein sequence ID" value="MCC2230269.1"/>
    <property type="molecule type" value="Genomic_DNA"/>
</dbReference>
<dbReference type="InterPro" id="IPR048279">
    <property type="entry name" value="MdtK-like"/>
</dbReference>
<dbReference type="RefSeq" id="WP_308452974.1">
    <property type="nucleotide sequence ID" value="NZ_JAJEQR010000009.1"/>
</dbReference>
<dbReference type="GO" id="GO:0042910">
    <property type="term" value="F:xenobiotic transmembrane transporter activity"/>
    <property type="evidence" value="ECO:0007669"/>
    <property type="project" value="InterPro"/>
</dbReference>
<comment type="subcellular location">
    <subcellularLocation>
        <location evidence="1">Cell membrane</location>
        <topology evidence="1">Multi-pass membrane protein</topology>
    </subcellularLocation>
</comment>
<name>A0AAE3E913_9FIRM</name>
<keyword evidence="2" id="KW-0813">Transport</keyword>
<feature type="transmembrane region" description="Helical" evidence="7">
    <location>
        <begin position="327"/>
        <end position="355"/>
    </location>
</feature>
<dbReference type="NCBIfam" id="TIGR00797">
    <property type="entry name" value="matE"/>
    <property type="match status" value="1"/>
</dbReference>
<evidence type="ECO:0000256" key="5">
    <source>
        <dbReference type="ARBA" id="ARBA00022989"/>
    </source>
</evidence>
<feature type="transmembrane region" description="Helical" evidence="7">
    <location>
        <begin position="293"/>
        <end position="315"/>
    </location>
</feature>
<reference evidence="8" key="1">
    <citation type="submission" date="2021-10" db="EMBL/GenBank/DDBJ databases">
        <title>Anaerobic single-cell dispensing facilitates the cultivation of human gut bacteria.</title>
        <authorList>
            <person name="Afrizal A."/>
        </authorList>
    </citation>
    <scope>NUCLEOTIDE SEQUENCE</scope>
    <source>
        <strain evidence="8">CLA-AA-H215</strain>
    </source>
</reference>
<keyword evidence="4 7" id="KW-0812">Transmembrane</keyword>
<feature type="transmembrane region" description="Helical" evidence="7">
    <location>
        <begin position="267"/>
        <end position="287"/>
    </location>
</feature>
<feature type="transmembrane region" description="Helical" evidence="7">
    <location>
        <begin position="20"/>
        <end position="38"/>
    </location>
</feature>
<evidence type="ECO:0000256" key="6">
    <source>
        <dbReference type="ARBA" id="ARBA00023136"/>
    </source>
</evidence>
<feature type="transmembrane region" description="Helical" evidence="7">
    <location>
        <begin position="394"/>
        <end position="415"/>
    </location>
</feature>
<comment type="caution">
    <text evidence="8">The sequence shown here is derived from an EMBL/GenBank/DDBJ whole genome shotgun (WGS) entry which is preliminary data.</text>
</comment>
<dbReference type="AlphaFoldDB" id="A0AAE3E913"/>
<protein>
    <submittedName>
        <fullName evidence="8">MATE family efflux transporter</fullName>
    </submittedName>
</protein>
<organism evidence="8 9">
    <name type="scientific">Hominifimenecus microfluidus</name>
    <dbReference type="NCBI Taxonomy" id="2885348"/>
    <lineage>
        <taxon>Bacteria</taxon>
        <taxon>Bacillati</taxon>
        <taxon>Bacillota</taxon>
        <taxon>Clostridia</taxon>
        <taxon>Lachnospirales</taxon>
        <taxon>Lachnospiraceae</taxon>
        <taxon>Hominifimenecus</taxon>
    </lineage>
</organism>
<dbReference type="InterPro" id="IPR002528">
    <property type="entry name" value="MATE_fam"/>
</dbReference>
<feature type="transmembrane region" description="Helical" evidence="7">
    <location>
        <begin position="427"/>
        <end position="447"/>
    </location>
</feature>
<dbReference type="Proteomes" id="UP001198182">
    <property type="component" value="Unassembled WGS sequence"/>
</dbReference>